<dbReference type="Proteomes" id="UP001385951">
    <property type="component" value="Unassembled WGS sequence"/>
</dbReference>
<dbReference type="EMBL" id="JASBNA010000100">
    <property type="protein sequence ID" value="KAK7676933.1"/>
    <property type="molecule type" value="Genomic_DNA"/>
</dbReference>
<dbReference type="GO" id="GO:0003723">
    <property type="term" value="F:RNA binding"/>
    <property type="evidence" value="ECO:0007669"/>
    <property type="project" value="UniProtKB-KW"/>
</dbReference>
<reference evidence="3 4" key="1">
    <citation type="submission" date="2022-09" db="EMBL/GenBank/DDBJ databases">
        <authorList>
            <person name="Palmer J.M."/>
        </authorList>
    </citation>
    <scope>NUCLEOTIDE SEQUENCE [LARGE SCALE GENOMIC DNA]</scope>
    <source>
        <strain evidence="3 4">DSM 7382</strain>
    </source>
</reference>
<dbReference type="Gene3D" id="1.10.3090.10">
    <property type="entry name" value="cca-adding enzyme, domain 2"/>
    <property type="match status" value="1"/>
</dbReference>
<dbReference type="GO" id="GO:0052927">
    <property type="term" value="F:CC tRNA cytidylyltransferase activity"/>
    <property type="evidence" value="ECO:0007669"/>
    <property type="project" value="TreeGrafter"/>
</dbReference>
<evidence type="ECO:0000313" key="4">
    <source>
        <dbReference type="Proteomes" id="UP001385951"/>
    </source>
</evidence>
<dbReference type="PANTHER" id="PTHR13734">
    <property type="entry name" value="TRNA-NUCLEOTIDYLTRANSFERASE"/>
    <property type="match status" value="1"/>
</dbReference>
<evidence type="ECO:0000256" key="1">
    <source>
        <dbReference type="ARBA" id="ARBA00022884"/>
    </source>
</evidence>
<evidence type="ECO:0000313" key="3">
    <source>
        <dbReference type="EMBL" id="KAK7676933.1"/>
    </source>
</evidence>
<feature type="domain" description="tRNA nucleotidyltransferase/poly(A) polymerase RNA and SrmB- binding" evidence="2">
    <location>
        <begin position="9"/>
        <end position="49"/>
    </location>
</feature>
<dbReference type="InterPro" id="IPR032828">
    <property type="entry name" value="PolyA_RNA-bd"/>
</dbReference>
<sequence>MKSPELKSTLIHKISRERVGVEIEKVLTSDNAQYGLNLIKFVDLTESIFNTGTIYESIQQSNDATVISDFSEKSSRLSSRVESSTVLKPVFDSIIESNRFSHFSPLYSNLFQDDHLKKLFWLAVILQPFGSLEVKVNPKKQNFFQIVDIILKEGLKYGKHDSDTISGIIKESVTSYQVLSDFFDNGANIQRSKLGVYLRNFGQYSPLNLIFNCFNDIIKKVIVSPSPDQQAPYPRPDLFPFSEADLNTIKSTIQEYDSLIKYIHDQDLAEVDKLKPVLDGKTISKSLDKKPGPWMKSITHEVLVWQLDHPAGSQDECLQHIKQYLSTQL</sequence>
<dbReference type="SUPFAM" id="SSF81891">
    <property type="entry name" value="Poly A polymerase C-terminal region-like"/>
    <property type="match status" value="1"/>
</dbReference>
<evidence type="ECO:0000259" key="2">
    <source>
        <dbReference type="Pfam" id="PF12627"/>
    </source>
</evidence>
<dbReference type="GO" id="GO:0052929">
    <property type="term" value="F:ATP:3'-cytidine-cytidine-tRNA adenylyltransferase activity"/>
    <property type="evidence" value="ECO:0007669"/>
    <property type="project" value="TreeGrafter"/>
</dbReference>
<dbReference type="AlphaFoldDB" id="A0AAW0F9K6"/>
<accession>A0AAW0F9K6</accession>
<dbReference type="PANTHER" id="PTHR13734:SF5">
    <property type="entry name" value="CCA TRNA NUCLEOTIDYLTRANSFERASE, MITOCHONDRIAL"/>
    <property type="match status" value="1"/>
</dbReference>
<comment type="caution">
    <text evidence="3">The sequence shown here is derived from an EMBL/GenBank/DDBJ whole genome shotgun (WGS) entry which is preliminary data.</text>
</comment>
<name>A0AAW0F9K6_9APHY</name>
<dbReference type="GO" id="GO:0001680">
    <property type="term" value="P:tRNA 3'-terminal CCA addition"/>
    <property type="evidence" value="ECO:0007669"/>
    <property type="project" value="TreeGrafter"/>
</dbReference>
<keyword evidence="1" id="KW-0694">RNA-binding</keyword>
<gene>
    <name evidence="3" type="ORF">QCA50_020124</name>
</gene>
<proteinExistence type="predicted"/>
<dbReference type="Pfam" id="PF12627">
    <property type="entry name" value="PolyA_pol_RNAbd"/>
    <property type="match status" value="1"/>
</dbReference>
<organism evidence="3 4">
    <name type="scientific">Cerrena zonata</name>
    <dbReference type="NCBI Taxonomy" id="2478898"/>
    <lineage>
        <taxon>Eukaryota</taxon>
        <taxon>Fungi</taxon>
        <taxon>Dikarya</taxon>
        <taxon>Basidiomycota</taxon>
        <taxon>Agaricomycotina</taxon>
        <taxon>Agaricomycetes</taxon>
        <taxon>Polyporales</taxon>
        <taxon>Cerrenaceae</taxon>
        <taxon>Cerrena</taxon>
    </lineage>
</organism>
<protein>
    <recommendedName>
        <fullName evidence="2">tRNA nucleotidyltransferase/poly(A) polymerase RNA and SrmB- binding domain-containing protein</fullName>
    </recommendedName>
</protein>
<keyword evidence="4" id="KW-1185">Reference proteome</keyword>